<protein>
    <submittedName>
        <fullName evidence="6">Acetyl-CoA acetyltransferase</fullName>
    </submittedName>
</protein>
<dbReference type="InterPro" id="IPR016039">
    <property type="entry name" value="Thiolase-like"/>
</dbReference>
<dbReference type="SUPFAM" id="SSF53901">
    <property type="entry name" value="Thiolase-like"/>
    <property type="match status" value="1"/>
</dbReference>
<name>A0A917A4V2_9RHOB</name>
<evidence type="ECO:0000256" key="3">
    <source>
        <dbReference type="ARBA" id="ARBA00023315"/>
    </source>
</evidence>
<feature type="compositionally biased region" description="Basic and acidic residues" evidence="4">
    <location>
        <begin position="130"/>
        <end position="140"/>
    </location>
</feature>
<evidence type="ECO:0000259" key="5">
    <source>
        <dbReference type="Pfam" id="PF18313"/>
    </source>
</evidence>
<evidence type="ECO:0000256" key="2">
    <source>
        <dbReference type="ARBA" id="ARBA00022679"/>
    </source>
</evidence>
<dbReference type="AlphaFoldDB" id="A0A917A4V2"/>
<feature type="domain" description="Thiolase-like protein type 1 additional C-terminal" evidence="5">
    <location>
        <begin position="415"/>
        <end position="488"/>
    </location>
</feature>
<dbReference type="Gene3D" id="3.40.47.10">
    <property type="match status" value="1"/>
</dbReference>
<comment type="similarity">
    <text evidence="1">Belongs to the thiolase-like superfamily. Thiolase family.</text>
</comment>
<keyword evidence="7" id="KW-1185">Reference proteome</keyword>
<dbReference type="Gene3D" id="2.40.50.840">
    <property type="match status" value="1"/>
</dbReference>
<gene>
    <name evidence="6" type="ORF">GCM10011360_14770</name>
</gene>
<dbReference type="Pfam" id="PF18313">
    <property type="entry name" value="TLP1_add_C"/>
    <property type="match status" value="1"/>
</dbReference>
<evidence type="ECO:0000313" key="6">
    <source>
        <dbReference type="EMBL" id="GGE27546.1"/>
    </source>
</evidence>
<dbReference type="InterPro" id="IPR040771">
    <property type="entry name" value="TLP1_add_C"/>
</dbReference>
<evidence type="ECO:0000256" key="4">
    <source>
        <dbReference type="SAM" id="MobiDB-lite"/>
    </source>
</evidence>
<reference evidence="7" key="1">
    <citation type="journal article" date="2019" name="Int. J. Syst. Evol. Microbiol.">
        <title>The Global Catalogue of Microorganisms (GCM) 10K type strain sequencing project: providing services to taxonomists for standard genome sequencing and annotation.</title>
        <authorList>
            <consortium name="The Broad Institute Genomics Platform"/>
            <consortium name="The Broad Institute Genome Sequencing Center for Infectious Disease"/>
            <person name="Wu L."/>
            <person name="Ma J."/>
        </authorList>
    </citation>
    <scope>NUCLEOTIDE SEQUENCE [LARGE SCALE GENOMIC DNA]</scope>
    <source>
        <strain evidence="7">CGMCC 1.12664</strain>
    </source>
</reference>
<accession>A0A917A4V2</accession>
<comment type="caution">
    <text evidence="6">The sequence shown here is derived from an EMBL/GenBank/DDBJ whole genome shotgun (WGS) entry which is preliminary data.</text>
</comment>
<evidence type="ECO:0000313" key="7">
    <source>
        <dbReference type="Proteomes" id="UP000612855"/>
    </source>
</evidence>
<organism evidence="6 7">
    <name type="scientific">Primorskyibacter flagellatus</name>
    <dbReference type="NCBI Taxonomy" id="1387277"/>
    <lineage>
        <taxon>Bacteria</taxon>
        <taxon>Pseudomonadati</taxon>
        <taxon>Pseudomonadota</taxon>
        <taxon>Alphaproteobacteria</taxon>
        <taxon>Rhodobacterales</taxon>
        <taxon>Roseobacteraceae</taxon>
        <taxon>Primorskyibacter</taxon>
    </lineage>
</organism>
<keyword evidence="3" id="KW-0012">Acyltransferase</keyword>
<proteinExistence type="inferred from homology"/>
<evidence type="ECO:0000256" key="1">
    <source>
        <dbReference type="ARBA" id="ARBA00010982"/>
    </source>
</evidence>
<dbReference type="EMBL" id="BMFJ01000001">
    <property type="protein sequence ID" value="GGE27546.1"/>
    <property type="molecule type" value="Genomic_DNA"/>
</dbReference>
<keyword evidence="2" id="KW-0808">Transferase</keyword>
<sequence length="499" mass="52627">MRDPERIPVIVGVGQIADRPDHWQDGLDSLGLMEAALRRADADAGGGWLSDLDTLATVDQISCPDLTTIADDLAARLGATRARTETTDMPHGDSPVRLLNEAANRIGAGEIRIAAIVGGESLRTSAARARAGDPGKRPGDILRGSPKRLANPFRAAHGLNAPTDMYPLYENATREAWGQTLAAGQGETGAIWSRMAKVAADTEGAWIRSAPDAEEIVTPSPANRPIAHPYTKFMVANASVNQGAGFIVTSLAEARRRGLPDSRTVHVGLGAAAKEPAELLDREGYTRSPSMQAVLTATLARNAVTAADLAHVELYSCFPCVPKMARRIIGWPEDRPVTVFGGLTFGGAPVANYMGHAIVCMTDRLRGTGTKGLVYGNGGIVTTNHAILLSGAPLADAVFPQDFDVQADADALRGPPPGVSDSHTGPVSVESWTVHYDRDGALLRGVIVARLPDGMRTLALVPPDDTATIAEMISGDALVGRAGRIDRKGDLRVFRFAAA</sequence>
<dbReference type="GO" id="GO:0016746">
    <property type="term" value="F:acyltransferase activity"/>
    <property type="evidence" value="ECO:0007669"/>
    <property type="project" value="UniProtKB-KW"/>
</dbReference>
<dbReference type="RefSeq" id="WP_188477013.1">
    <property type="nucleotide sequence ID" value="NZ_BMFJ01000001.1"/>
</dbReference>
<dbReference type="PANTHER" id="PTHR18919">
    <property type="entry name" value="ACETYL-COA C-ACYLTRANSFERASE"/>
    <property type="match status" value="1"/>
</dbReference>
<feature type="region of interest" description="Disordered" evidence="4">
    <location>
        <begin position="127"/>
        <end position="146"/>
    </location>
</feature>
<dbReference type="Proteomes" id="UP000612855">
    <property type="component" value="Unassembled WGS sequence"/>
</dbReference>
<dbReference type="PANTHER" id="PTHR18919:SF139">
    <property type="entry name" value="THIOLASE-LIKE PROTEIN TYPE 1 ADDITIONAL C-TERMINAL DOMAIN-CONTAINING PROTEIN"/>
    <property type="match status" value="1"/>
</dbReference>